<sequence>MKIQQINAYKYNFHKTAASKTLQSQLAYFNQNDNYNFAYRDYNVSFAARLNRSPENFQDFNSENMPKQMKEYLLEDFNVRKQIHPTELQKNAYKWLNAATSVDDIKGFYDDEPLFGDLKSVTKTRATRGLLYKLRYLELNTKEPIFSKEFDESNKEDLTVYLVKKIYLEGKTLKEINEDFKKESAFHVKELLDGEKFTYADLSSLGVHFPKIAYWNSFQATRLDKDYNPSKRNGQYYKGLEQEACNQKGHVAGEETRKKLSESTTRWWASLSAEKRAEHIQKMLEGREAAKDSPSDSVFIKFQGPIQTIAMDKVDYSQKLAQIYSEKYNDENFMTENEDFASRSRAIMLEFWNNDPKFKENYTQAYNDTMLQFEEAYADKENPQRLENLLARAVDIKNFVLENAKKRRQARIQTQKEMEQQARELQKHNTIVQPVMPKENKDAFDINAPKDVKRRFRTIEKQNLNVYPEMFSKELMTFLFDDKNIDFKTMQKIVILKTPGAAEILNLSPQQMEDVYEQARAKVEEINNQFNFSHILISRTNDFIMNNNLFEITQNPAIFANERGDTFDYIKRHNLTDEFLRRKDSMNKDMKLFAKPLSDKAAKDFTINLFMPIVKEKLTEGFNYYNQIDAINGFRLFSEIRRVLLSDANEIKNAIKFLANYNASIKFLNDNNNDDRAKDALKEHMVIDFANWFITHHPRAFM</sequence>
<organism evidence="1 2">
    <name type="scientific">Candidatus Limenecus avicola</name>
    <dbReference type="NCBI Taxonomy" id="2840847"/>
    <lineage>
        <taxon>Bacteria</taxon>
        <taxon>Bacillati</taxon>
        <taxon>Bacillota</taxon>
        <taxon>Clostridia</taxon>
        <taxon>Eubacteriales</taxon>
        <taxon>Clostridiaceae</taxon>
        <taxon>Clostridiaceae incertae sedis</taxon>
        <taxon>Candidatus Limenecus</taxon>
    </lineage>
</organism>
<accession>A0A9D1N0E6</accession>
<evidence type="ECO:0000313" key="2">
    <source>
        <dbReference type="Proteomes" id="UP000886748"/>
    </source>
</evidence>
<comment type="caution">
    <text evidence="1">The sequence shown here is derived from an EMBL/GenBank/DDBJ whole genome shotgun (WGS) entry which is preliminary data.</text>
</comment>
<protein>
    <submittedName>
        <fullName evidence="1">Uncharacterized protein</fullName>
    </submittedName>
</protein>
<gene>
    <name evidence="1" type="ORF">IAD26_04545</name>
</gene>
<dbReference type="AlphaFoldDB" id="A0A9D1N0E6"/>
<proteinExistence type="predicted"/>
<reference evidence="1" key="2">
    <citation type="journal article" date="2021" name="PeerJ">
        <title>Extensive microbial diversity within the chicken gut microbiome revealed by metagenomics and culture.</title>
        <authorList>
            <person name="Gilroy R."/>
            <person name="Ravi A."/>
            <person name="Getino M."/>
            <person name="Pursley I."/>
            <person name="Horton D.L."/>
            <person name="Alikhan N.F."/>
            <person name="Baker D."/>
            <person name="Gharbi K."/>
            <person name="Hall N."/>
            <person name="Watson M."/>
            <person name="Adriaenssens E.M."/>
            <person name="Foster-Nyarko E."/>
            <person name="Jarju S."/>
            <person name="Secka A."/>
            <person name="Antonio M."/>
            <person name="Oren A."/>
            <person name="Chaudhuri R.R."/>
            <person name="La Ragione R."/>
            <person name="Hildebrand F."/>
            <person name="Pallen M.J."/>
        </authorList>
    </citation>
    <scope>NUCLEOTIDE SEQUENCE</scope>
    <source>
        <strain evidence="1">CHK154-7741</strain>
    </source>
</reference>
<evidence type="ECO:0000313" key="1">
    <source>
        <dbReference type="EMBL" id="HIU92386.1"/>
    </source>
</evidence>
<dbReference type="Proteomes" id="UP000886748">
    <property type="component" value="Unassembled WGS sequence"/>
</dbReference>
<reference evidence="1" key="1">
    <citation type="submission" date="2020-10" db="EMBL/GenBank/DDBJ databases">
        <authorList>
            <person name="Gilroy R."/>
        </authorList>
    </citation>
    <scope>NUCLEOTIDE SEQUENCE</scope>
    <source>
        <strain evidence="1">CHK154-7741</strain>
    </source>
</reference>
<dbReference type="EMBL" id="DVOD01000032">
    <property type="protein sequence ID" value="HIU92386.1"/>
    <property type="molecule type" value="Genomic_DNA"/>
</dbReference>
<name>A0A9D1N0E6_9CLOT</name>